<dbReference type="AlphaFoldDB" id="A0A067SDH2"/>
<protein>
    <submittedName>
        <fullName evidence="1">Uncharacterized protein</fullName>
    </submittedName>
</protein>
<evidence type="ECO:0000313" key="2">
    <source>
        <dbReference type="Proteomes" id="UP000027222"/>
    </source>
</evidence>
<dbReference type="EMBL" id="KL142411">
    <property type="protein sequence ID" value="KDR68037.1"/>
    <property type="molecule type" value="Genomic_DNA"/>
</dbReference>
<gene>
    <name evidence="1" type="ORF">GALMADRAFT_146770</name>
</gene>
<dbReference type="OrthoDB" id="3067905at2759"/>
<name>A0A067SDH2_GALM3</name>
<evidence type="ECO:0000313" key="1">
    <source>
        <dbReference type="EMBL" id="KDR68037.1"/>
    </source>
</evidence>
<keyword evidence="2" id="KW-1185">Reference proteome</keyword>
<dbReference type="Proteomes" id="UP000027222">
    <property type="component" value="Unassembled WGS sequence"/>
</dbReference>
<proteinExistence type="predicted"/>
<reference evidence="2" key="1">
    <citation type="journal article" date="2014" name="Proc. Natl. Acad. Sci. U.S.A.">
        <title>Extensive sampling of basidiomycete genomes demonstrates inadequacy of the white-rot/brown-rot paradigm for wood decay fungi.</title>
        <authorList>
            <person name="Riley R."/>
            <person name="Salamov A.A."/>
            <person name="Brown D.W."/>
            <person name="Nagy L.G."/>
            <person name="Floudas D."/>
            <person name="Held B.W."/>
            <person name="Levasseur A."/>
            <person name="Lombard V."/>
            <person name="Morin E."/>
            <person name="Otillar R."/>
            <person name="Lindquist E.A."/>
            <person name="Sun H."/>
            <person name="LaButti K.M."/>
            <person name="Schmutz J."/>
            <person name="Jabbour D."/>
            <person name="Luo H."/>
            <person name="Baker S.E."/>
            <person name="Pisabarro A.G."/>
            <person name="Walton J.D."/>
            <person name="Blanchette R.A."/>
            <person name="Henrissat B."/>
            <person name="Martin F."/>
            <person name="Cullen D."/>
            <person name="Hibbett D.S."/>
            <person name="Grigoriev I.V."/>
        </authorList>
    </citation>
    <scope>NUCLEOTIDE SEQUENCE [LARGE SCALE GENOMIC DNA]</scope>
    <source>
        <strain evidence="2">CBS 339.88</strain>
    </source>
</reference>
<sequence>MSPLTTPEIRRLGLVLRAMLPRDTPYYKCALICNDADDIELVDVPLLAGRGHSAATDKSHRNLDIFLWLPVLRTENDSAVDIDNNRYTFKHASSPRNWVQYTFMFYNQDNAEKIEEWGSNRLLAAIVGESALPWFGPMLVTKGKGRRLCNVKQTEIEVIKTILRTILTDGTLA</sequence>
<accession>A0A067SDH2</accession>
<dbReference type="HOGENOM" id="CLU_1547700_0_0_1"/>
<organism evidence="1 2">
    <name type="scientific">Galerina marginata (strain CBS 339.88)</name>
    <dbReference type="NCBI Taxonomy" id="685588"/>
    <lineage>
        <taxon>Eukaryota</taxon>
        <taxon>Fungi</taxon>
        <taxon>Dikarya</taxon>
        <taxon>Basidiomycota</taxon>
        <taxon>Agaricomycotina</taxon>
        <taxon>Agaricomycetes</taxon>
        <taxon>Agaricomycetidae</taxon>
        <taxon>Agaricales</taxon>
        <taxon>Agaricineae</taxon>
        <taxon>Strophariaceae</taxon>
        <taxon>Galerina</taxon>
    </lineage>
</organism>